<dbReference type="PANTHER" id="PTHR46889">
    <property type="entry name" value="TRANSPOSASE INSF FOR INSERTION SEQUENCE IS3B-RELATED"/>
    <property type="match status" value="1"/>
</dbReference>
<evidence type="ECO:0000259" key="1">
    <source>
        <dbReference type="Pfam" id="PF13276"/>
    </source>
</evidence>
<comment type="caution">
    <text evidence="2">The sequence shown here is derived from an EMBL/GenBank/DDBJ whole genome shotgun (WGS) entry which is preliminary data.</text>
</comment>
<dbReference type="AlphaFoldDB" id="A0A832MJ02"/>
<evidence type="ECO:0000313" key="2">
    <source>
        <dbReference type="EMBL" id="HGZ42337.1"/>
    </source>
</evidence>
<proteinExistence type="predicted"/>
<accession>A0A832MJ02</accession>
<protein>
    <recommendedName>
        <fullName evidence="1">HTH-like domain-containing protein</fullName>
    </recommendedName>
</protein>
<feature type="domain" description="HTH-like" evidence="1">
    <location>
        <begin position="3"/>
        <end position="33"/>
    </location>
</feature>
<gene>
    <name evidence="2" type="ORF">ENR23_02740</name>
</gene>
<dbReference type="EMBL" id="DSQF01000004">
    <property type="protein sequence ID" value="HGZ42337.1"/>
    <property type="molecule type" value="Genomic_DNA"/>
</dbReference>
<sequence length="83" mass="9173">MLKDLRAEGLTVGQKRVAWLMRRAGLVGVSRRKGCWSTIRDSSARPAPDLVQHAFVADAPNKLWVADITCVPTSAGFCNCRWC</sequence>
<dbReference type="InterPro" id="IPR050900">
    <property type="entry name" value="Transposase_IS3/IS150/IS904"/>
</dbReference>
<name>A0A832MJ02_UNCEI</name>
<reference evidence="2" key="1">
    <citation type="journal article" date="2020" name="mSystems">
        <title>Genome- and Community-Level Interaction Insights into Carbon Utilization and Element Cycling Functions of Hydrothermarchaeota in Hydrothermal Sediment.</title>
        <authorList>
            <person name="Zhou Z."/>
            <person name="Liu Y."/>
            <person name="Xu W."/>
            <person name="Pan J."/>
            <person name="Luo Z.H."/>
            <person name="Li M."/>
        </authorList>
    </citation>
    <scope>NUCLEOTIDE SEQUENCE [LARGE SCALE GENOMIC DNA]</scope>
    <source>
        <strain evidence="2">SpSt-381</strain>
    </source>
</reference>
<organism evidence="2">
    <name type="scientific">Eiseniibacteriota bacterium</name>
    <dbReference type="NCBI Taxonomy" id="2212470"/>
    <lineage>
        <taxon>Bacteria</taxon>
        <taxon>Candidatus Eiseniibacteriota</taxon>
    </lineage>
</organism>
<dbReference type="InterPro" id="IPR025948">
    <property type="entry name" value="HTH-like_dom"/>
</dbReference>
<dbReference type="Pfam" id="PF13276">
    <property type="entry name" value="HTH_21"/>
    <property type="match status" value="1"/>
</dbReference>